<proteinExistence type="predicted"/>
<organism evidence="1 2">
    <name type="scientific">Araneus ventricosus</name>
    <name type="common">Orbweaver spider</name>
    <name type="synonym">Epeira ventricosa</name>
    <dbReference type="NCBI Taxonomy" id="182803"/>
    <lineage>
        <taxon>Eukaryota</taxon>
        <taxon>Metazoa</taxon>
        <taxon>Ecdysozoa</taxon>
        <taxon>Arthropoda</taxon>
        <taxon>Chelicerata</taxon>
        <taxon>Arachnida</taxon>
        <taxon>Araneae</taxon>
        <taxon>Araneomorphae</taxon>
        <taxon>Entelegynae</taxon>
        <taxon>Araneoidea</taxon>
        <taxon>Araneidae</taxon>
        <taxon>Araneus</taxon>
    </lineage>
</organism>
<protein>
    <submittedName>
        <fullName evidence="1">Uncharacterized protein</fullName>
    </submittedName>
</protein>
<dbReference type="EMBL" id="BGPR01008531">
    <property type="protein sequence ID" value="GBN34412.1"/>
    <property type="molecule type" value="Genomic_DNA"/>
</dbReference>
<comment type="caution">
    <text evidence="1">The sequence shown here is derived from an EMBL/GenBank/DDBJ whole genome shotgun (WGS) entry which is preliminary data.</text>
</comment>
<accession>A0A4Y2N690</accession>
<dbReference type="AlphaFoldDB" id="A0A4Y2N690"/>
<name>A0A4Y2N690_ARAVE</name>
<reference evidence="1 2" key="1">
    <citation type="journal article" date="2019" name="Sci. Rep.">
        <title>Orb-weaving spider Araneus ventricosus genome elucidates the spidroin gene catalogue.</title>
        <authorList>
            <person name="Kono N."/>
            <person name="Nakamura H."/>
            <person name="Ohtoshi R."/>
            <person name="Moran D.A.P."/>
            <person name="Shinohara A."/>
            <person name="Yoshida Y."/>
            <person name="Fujiwara M."/>
            <person name="Mori M."/>
            <person name="Tomita M."/>
            <person name="Arakawa K."/>
        </authorList>
    </citation>
    <scope>NUCLEOTIDE SEQUENCE [LARGE SCALE GENOMIC DNA]</scope>
</reference>
<gene>
    <name evidence="1" type="ORF">AVEN_51169_1</name>
</gene>
<sequence>MRPYDLTPPKFLTTKKRSDKRIYNRPVVLQDKNPEEEKRRIDYTESLCSSMPNLLSLEIDIQWSIMSENREIGERGLETGASSSRGSGGSDWNMHKCLLPLNPGGGINLFIRI</sequence>
<dbReference type="Proteomes" id="UP000499080">
    <property type="component" value="Unassembled WGS sequence"/>
</dbReference>
<keyword evidence="2" id="KW-1185">Reference proteome</keyword>
<evidence type="ECO:0000313" key="2">
    <source>
        <dbReference type="Proteomes" id="UP000499080"/>
    </source>
</evidence>
<evidence type="ECO:0000313" key="1">
    <source>
        <dbReference type="EMBL" id="GBN34412.1"/>
    </source>
</evidence>